<evidence type="ECO:0000259" key="2">
    <source>
        <dbReference type="PROSITE" id="PS50943"/>
    </source>
</evidence>
<dbReference type="SUPFAM" id="SSF47413">
    <property type="entry name" value="lambda repressor-like DNA-binding domains"/>
    <property type="match status" value="1"/>
</dbReference>
<dbReference type="GO" id="GO:0003677">
    <property type="term" value="F:DNA binding"/>
    <property type="evidence" value="ECO:0007669"/>
    <property type="project" value="InterPro"/>
</dbReference>
<dbReference type="AlphaFoldDB" id="A0A428W1E7"/>
<reference evidence="3 4" key="1">
    <citation type="submission" date="2018-05" db="EMBL/GenBank/DDBJ databases">
        <title>Evolution of GPA BGCs.</title>
        <authorList>
            <person name="Waglechner N."/>
            <person name="Wright G.D."/>
        </authorList>
    </citation>
    <scope>NUCLEOTIDE SEQUENCE [LARGE SCALE GENOMIC DNA]</scope>
    <source>
        <strain evidence="3 4">DSM 5908</strain>
    </source>
</reference>
<dbReference type="SMART" id="SM00530">
    <property type="entry name" value="HTH_XRE"/>
    <property type="match status" value="1"/>
</dbReference>
<dbReference type="Gene3D" id="1.10.260.40">
    <property type="entry name" value="lambda repressor-like DNA-binding domains"/>
    <property type="match status" value="1"/>
</dbReference>
<feature type="region of interest" description="Disordered" evidence="1">
    <location>
        <begin position="68"/>
        <end position="99"/>
    </location>
</feature>
<dbReference type="RefSeq" id="WP_020640902.1">
    <property type="nucleotide sequence ID" value="NZ_QHHU01000077.1"/>
</dbReference>
<evidence type="ECO:0000256" key="1">
    <source>
        <dbReference type="SAM" id="MobiDB-lite"/>
    </source>
</evidence>
<dbReference type="PROSITE" id="PS50943">
    <property type="entry name" value="HTH_CROC1"/>
    <property type="match status" value="1"/>
</dbReference>
<dbReference type="OrthoDB" id="3698213at2"/>
<organism evidence="3 4">
    <name type="scientific">Amycolatopsis balhimycina DSM 5908</name>
    <dbReference type="NCBI Taxonomy" id="1081091"/>
    <lineage>
        <taxon>Bacteria</taxon>
        <taxon>Bacillati</taxon>
        <taxon>Actinomycetota</taxon>
        <taxon>Actinomycetes</taxon>
        <taxon>Pseudonocardiales</taxon>
        <taxon>Pseudonocardiaceae</taxon>
        <taxon>Amycolatopsis</taxon>
    </lineage>
</organism>
<gene>
    <name evidence="3" type="ORF">DMA12_38610</name>
</gene>
<accession>A0A428W1E7</accession>
<sequence>MGGRRTRLIRARKAAYYTQESLAYALNVDPTTVGHWERGRSEPLPYKRPKLAKLLGVSREQLEALLAEGQATTTEASSPVALPSPAGAVAPSRQPDYDS</sequence>
<protein>
    <submittedName>
        <fullName evidence="3">XRE family transcriptional regulator</fullName>
    </submittedName>
</protein>
<comment type="caution">
    <text evidence="3">The sequence shown here is derived from an EMBL/GenBank/DDBJ whole genome shotgun (WGS) entry which is preliminary data.</text>
</comment>
<proteinExistence type="predicted"/>
<dbReference type="InterPro" id="IPR001387">
    <property type="entry name" value="Cro/C1-type_HTH"/>
</dbReference>
<name>A0A428W1E7_AMYBA</name>
<dbReference type="Pfam" id="PF01381">
    <property type="entry name" value="HTH_3"/>
    <property type="match status" value="1"/>
</dbReference>
<evidence type="ECO:0000313" key="4">
    <source>
        <dbReference type="Proteomes" id="UP000286716"/>
    </source>
</evidence>
<feature type="domain" description="HTH cro/C1-type" evidence="2">
    <location>
        <begin position="8"/>
        <end position="62"/>
    </location>
</feature>
<dbReference type="CDD" id="cd00093">
    <property type="entry name" value="HTH_XRE"/>
    <property type="match status" value="1"/>
</dbReference>
<keyword evidence="4" id="KW-1185">Reference proteome</keyword>
<dbReference type="EMBL" id="QHHU01000077">
    <property type="protein sequence ID" value="RSM36876.1"/>
    <property type="molecule type" value="Genomic_DNA"/>
</dbReference>
<evidence type="ECO:0000313" key="3">
    <source>
        <dbReference type="EMBL" id="RSM36876.1"/>
    </source>
</evidence>
<dbReference type="Proteomes" id="UP000286716">
    <property type="component" value="Unassembled WGS sequence"/>
</dbReference>
<dbReference type="InterPro" id="IPR010982">
    <property type="entry name" value="Lambda_DNA-bd_dom_sf"/>
</dbReference>